<gene>
    <name evidence="1" type="ORF">McpAg1_18400</name>
</gene>
<comment type="caution">
    <text evidence="1">The sequence shown here is derived from an EMBL/GenBank/DDBJ whole genome shotgun (WGS) entry which is preliminary data.</text>
</comment>
<sequence>MPGRSVTLAKDVDRLERRIRSQMHSEDPGRYPDPMKISHNAVFRWMCDRLT</sequence>
<name>A0AAE4MEQ3_9EURY</name>
<evidence type="ECO:0000313" key="1">
    <source>
        <dbReference type="EMBL" id="MDV0442587.1"/>
    </source>
</evidence>
<dbReference type="EMBL" id="JAWDKA010000013">
    <property type="protein sequence ID" value="MDV0442587.1"/>
    <property type="molecule type" value="Genomic_DNA"/>
</dbReference>
<dbReference type="AlphaFoldDB" id="A0AAE4MEQ3"/>
<dbReference type="Proteomes" id="UP001273136">
    <property type="component" value="Unassembled WGS sequence"/>
</dbReference>
<keyword evidence="2" id="KW-1185">Reference proteome</keyword>
<protein>
    <submittedName>
        <fullName evidence="1">Uncharacterized protein</fullName>
    </submittedName>
</protein>
<evidence type="ECO:0000313" key="2">
    <source>
        <dbReference type="Proteomes" id="UP001273136"/>
    </source>
</evidence>
<reference evidence="1" key="1">
    <citation type="submission" date="2023-06" db="EMBL/GenBank/DDBJ databases">
        <title>Genome sequence of Methancorpusculaceae sp. Ag1.</title>
        <authorList>
            <person name="Protasov E."/>
            <person name="Platt K."/>
            <person name="Poehlein A."/>
            <person name="Daniel R."/>
            <person name="Brune A."/>
        </authorList>
    </citation>
    <scope>NUCLEOTIDE SEQUENCE</scope>
    <source>
        <strain evidence="1">Ag1</strain>
    </source>
</reference>
<dbReference type="RefSeq" id="WP_338095011.1">
    <property type="nucleotide sequence ID" value="NZ_JAWDKA010000013.1"/>
</dbReference>
<organism evidence="1 2">
    <name type="scientific">Methanorbis furvi</name>
    <dbReference type="NCBI Taxonomy" id="3028299"/>
    <lineage>
        <taxon>Archaea</taxon>
        <taxon>Methanobacteriati</taxon>
        <taxon>Methanobacteriota</taxon>
        <taxon>Stenosarchaea group</taxon>
        <taxon>Methanomicrobia</taxon>
        <taxon>Methanomicrobiales</taxon>
        <taxon>Methanocorpusculaceae</taxon>
        <taxon>Methanorbis</taxon>
    </lineage>
</organism>
<proteinExistence type="predicted"/>
<accession>A0AAE4MEQ3</accession>